<dbReference type="FunFam" id="3.40.1080.20:FF:000001">
    <property type="entry name" value="Acetyl-CoA hydrolase Ach1"/>
    <property type="match status" value="1"/>
</dbReference>
<dbReference type="NCBIfam" id="TIGR03458">
    <property type="entry name" value="YgfH_subfam"/>
    <property type="match status" value="1"/>
</dbReference>
<feature type="binding site" evidence="3">
    <location>
        <position position="377"/>
    </location>
    <ligand>
        <name>CoA</name>
        <dbReference type="ChEBI" id="CHEBI:57287"/>
    </ligand>
</feature>
<keyword evidence="7" id="KW-1185">Reference proteome</keyword>
<dbReference type="EC" id="3.1.2.1" evidence="6"/>
<gene>
    <name evidence="6" type="primary">ach</name>
    <name evidence="6" type="ORF">Dpo_2c04050</name>
</gene>
<dbReference type="InterPro" id="IPR038460">
    <property type="entry name" value="AcetylCoA_hyd_C_sf"/>
</dbReference>
<feature type="binding site" evidence="3">
    <location>
        <position position="381"/>
    </location>
    <ligand>
        <name>CoA</name>
        <dbReference type="ChEBI" id="CHEBI:57287"/>
    </ligand>
</feature>
<dbReference type="PANTHER" id="PTHR43609:SF1">
    <property type="entry name" value="ACETYL-COA HYDROLASE"/>
    <property type="match status" value="1"/>
</dbReference>
<keyword evidence="6" id="KW-0378">Hydrolase</keyword>
<evidence type="ECO:0000313" key="7">
    <source>
        <dbReference type="Proteomes" id="UP000014216"/>
    </source>
</evidence>
<dbReference type="GO" id="GO:0006083">
    <property type="term" value="P:acetate metabolic process"/>
    <property type="evidence" value="ECO:0007669"/>
    <property type="project" value="InterPro"/>
</dbReference>
<dbReference type="Proteomes" id="UP000014216">
    <property type="component" value="Unassembled WGS sequence"/>
</dbReference>
<dbReference type="Gene3D" id="3.40.1080.10">
    <property type="entry name" value="Glutaconate Coenzyme A-transferase"/>
    <property type="match status" value="1"/>
</dbReference>
<comment type="similarity">
    <text evidence="1">Belongs to the acetyl-CoA hydrolase/transferase family.</text>
</comment>
<dbReference type="GO" id="GO:0008775">
    <property type="term" value="F:acetate CoA-transferase activity"/>
    <property type="evidence" value="ECO:0007669"/>
    <property type="project" value="InterPro"/>
</dbReference>
<comment type="caution">
    <text evidence="6">The sequence shown here is derived from an EMBL/GenBank/DDBJ whole genome shotgun (WGS) entry which is preliminary data.</text>
</comment>
<evidence type="ECO:0000259" key="4">
    <source>
        <dbReference type="Pfam" id="PF02550"/>
    </source>
</evidence>
<dbReference type="PATRIC" id="fig|1286635.3.peg.1384"/>
<reference evidence="6 7" key="1">
    <citation type="journal article" date="2013" name="Genome Announc.">
        <title>Draft Genome Sequence of Desulfotignum phosphitoxidans DSM 13687 Strain FiPS-3.</title>
        <authorList>
            <person name="Poehlein A."/>
            <person name="Daniel R."/>
            <person name="Simeonova D.D."/>
        </authorList>
    </citation>
    <scope>NUCLEOTIDE SEQUENCE [LARGE SCALE GENOMIC DNA]</scope>
    <source>
        <strain evidence="6 7">DSM 13687</strain>
    </source>
</reference>
<dbReference type="AlphaFoldDB" id="S0G4V9"/>
<dbReference type="EMBL" id="APJX01000002">
    <property type="protein sequence ID" value="EMS80709.1"/>
    <property type="molecule type" value="Genomic_DNA"/>
</dbReference>
<protein>
    <submittedName>
        <fullName evidence="6">Acetyl-CoA hydrolase Ach</fullName>
        <ecNumber evidence="6">3.1.2.1</ecNumber>
    </submittedName>
</protein>
<evidence type="ECO:0000256" key="1">
    <source>
        <dbReference type="ARBA" id="ARBA00009632"/>
    </source>
</evidence>
<accession>S0G4V9</accession>
<dbReference type="Pfam" id="PF13336">
    <property type="entry name" value="AcetylCoA_hyd_C"/>
    <property type="match status" value="1"/>
</dbReference>
<dbReference type="Gene3D" id="3.40.1080.20">
    <property type="entry name" value="Acetyl-CoA hydrolase/transferase C-terminal domain"/>
    <property type="match status" value="1"/>
</dbReference>
<dbReference type="PANTHER" id="PTHR43609">
    <property type="entry name" value="ACETYL-COA HYDROLASE"/>
    <property type="match status" value="1"/>
</dbReference>
<sequence>MTRNKYEILDKDQVLSIIKNGDTVAFSGFSPAGGAKAVPGIVAEHAAAEHGQGRDFRIRVLTGASAGDCIDNDLAKANAIQWRAPYQGGKALRDQINRQEVEYVDMHLSHLAQTVSAGFFGKIDVAVVEATEITPDGRVYLTTSIGASPTWLACADKVIIEINHHHSHRLRELADIFIIPPPPRRSPINVHNPLTRIGWPYAQVDPKKVVGIVENNQPDQVAAFGAEDAVSRKIADHVIRFLLEEKQAGRIPAQFFPFQAGVGNTANAVLAGLGHHPDIPPFYMYSEVFQDAMVDLMAEGKLLGASATALTVVPEKLARITENMDFFGSRIVLRPQEISNHPGIIRRLGVISMNTALEMDIYGNVNSSHVFGTHVVNGVGGSGEFTRNSHLSIFMTPSVAKGGKISSVVPMTPHVDNNEHSVQIVVTEQGLADLRGLGPMERAKKIINTCAHPAYRPYLTDYVKQSPSGHICHDLSRCYELHRNLMKTGAMLPDLTDI</sequence>
<dbReference type="RefSeq" id="WP_006964982.1">
    <property type="nucleotide sequence ID" value="NZ_APJX01000002.1"/>
</dbReference>
<name>S0G4V9_9BACT</name>
<dbReference type="InterPro" id="IPR046433">
    <property type="entry name" value="ActCoA_hydro"/>
</dbReference>
<dbReference type="OrthoDB" id="9801795at2"/>
<dbReference type="InterPro" id="IPR003702">
    <property type="entry name" value="ActCoA_hydro_N"/>
</dbReference>
<dbReference type="GO" id="GO:0003986">
    <property type="term" value="F:acetyl-CoA hydrolase activity"/>
    <property type="evidence" value="ECO:0007669"/>
    <property type="project" value="UniProtKB-EC"/>
</dbReference>
<feature type="domain" description="Acetyl-CoA hydrolase/transferase C-terminal" evidence="5">
    <location>
        <begin position="322"/>
        <end position="462"/>
    </location>
</feature>
<dbReference type="InterPro" id="IPR037171">
    <property type="entry name" value="NagB/RpiA_transferase-like"/>
</dbReference>
<proteinExistence type="inferred from homology"/>
<feature type="active site" description="5-glutamyl coenzyme A thioester intermediate" evidence="2">
    <location>
        <position position="287"/>
    </location>
</feature>
<evidence type="ECO:0000256" key="3">
    <source>
        <dbReference type="PIRSR" id="PIRSR617821-2"/>
    </source>
</evidence>
<evidence type="ECO:0000259" key="5">
    <source>
        <dbReference type="Pfam" id="PF13336"/>
    </source>
</evidence>
<feature type="binding site" evidence="3">
    <location>
        <position position="401"/>
    </location>
    <ligand>
        <name>CoA</name>
        <dbReference type="ChEBI" id="CHEBI:57287"/>
    </ligand>
</feature>
<feature type="domain" description="Acetyl-CoA hydrolase/transferase N-terminal" evidence="4">
    <location>
        <begin position="12"/>
        <end position="214"/>
    </location>
</feature>
<dbReference type="Pfam" id="PF02550">
    <property type="entry name" value="AcetylCoA_hydro"/>
    <property type="match status" value="1"/>
</dbReference>
<dbReference type="GO" id="GO:0006084">
    <property type="term" value="P:acetyl-CoA metabolic process"/>
    <property type="evidence" value="ECO:0007669"/>
    <property type="project" value="InterPro"/>
</dbReference>
<dbReference type="SUPFAM" id="SSF100950">
    <property type="entry name" value="NagB/RpiA/CoA transferase-like"/>
    <property type="match status" value="2"/>
</dbReference>
<dbReference type="InterPro" id="IPR017821">
    <property type="entry name" value="Succinate_CoA_transferase"/>
</dbReference>
<dbReference type="Gene3D" id="3.30.750.70">
    <property type="entry name" value="4-hydroxybutyrate coenzyme like domains"/>
    <property type="match status" value="1"/>
</dbReference>
<dbReference type="InterPro" id="IPR026888">
    <property type="entry name" value="AcetylCoA_hyd_C"/>
</dbReference>
<organism evidence="6 7">
    <name type="scientific">Desulfotignum phosphitoxidans DSM 13687</name>
    <dbReference type="NCBI Taxonomy" id="1286635"/>
    <lineage>
        <taxon>Bacteria</taxon>
        <taxon>Pseudomonadati</taxon>
        <taxon>Thermodesulfobacteriota</taxon>
        <taxon>Desulfobacteria</taxon>
        <taxon>Desulfobacterales</taxon>
        <taxon>Desulfobacteraceae</taxon>
        <taxon>Desulfotignum</taxon>
    </lineage>
</organism>
<evidence type="ECO:0000256" key="2">
    <source>
        <dbReference type="PIRSR" id="PIRSR617821-1"/>
    </source>
</evidence>
<evidence type="ECO:0000313" key="6">
    <source>
        <dbReference type="EMBL" id="EMS80709.1"/>
    </source>
</evidence>